<protein>
    <recommendedName>
        <fullName evidence="7">Protein kinase domain-containing protein</fullName>
    </recommendedName>
</protein>
<evidence type="ECO:0000259" key="7">
    <source>
        <dbReference type="PROSITE" id="PS50011"/>
    </source>
</evidence>
<sequence>MLLSLETLNRALGFSEYAELVLVLPTNIMTLSRDGEPISPELDWRRPSSVSIPNQESIRWGLLIDEAEVYRDVVGSANYVAPEVLRRNNGKEIDVWSAGVILYVLLSGTPPFWGEMKKVYLMQYCKATLTLKVHHGLLHLLLQRI</sequence>
<name>A0ABY9DNS6_VITVI</name>
<keyword evidence="2" id="KW-0723">Serine/threonine-protein kinase</keyword>
<evidence type="ECO:0000256" key="4">
    <source>
        <dbReference type="ARBA" id="ARBA00022741"/>
    </source>
</evidence>
<evidence type="ECO:0000256" key="2">
    <source>
        <dbReference type="ARBA" id="ARBA00022527"/>
    </source>
</evidence>
<dbReference type="Proteomes" id="UP001227230">
    <property type="component" value="Chromosome 18"/>
</dbReference>
<dbReference type="PANTHER" id="PTHR24349">
    <property type="entry name" value="SERINE/THREONINE-PROTEIN KINASE"/>
    <property type="match status" value="1"/>
</dbReference>
<comment type="similarity">
    <text evidence="1">Belongs to the protein kinase superfamily. CAMK Ser/Thr protein kinase family. CaMK subfamily.</text>
</comment>
<keyword evidence="4" id="KW-0547">Nucleotide-binding</keyword>
<evidence type="ECO:0000256" key="5">
    <source>
        <dbReference type="ARBA" id="ARBA00022777"/>
    </source>
</evidence>
<dbReference type="InterPro" id="IPR050205">
    <property type="entry name" value="CDPK_Ser/Thr_kinases"/>
</dbReference>
<evidence type="ECO:0000313" key="9">
    <source>
        <dbReference type="Proteomes" id="UP001227230"/>
    </source>
</evidence>
<dbReference type="Gene3D" id="1.10.510.10">
    <property type="entry name" value="Transferase(Phosphotransferase) domain 1"/>
    <property type="match status" value="1"/>
</dbReference>
<dbReference type="InterPro" id="IPR011009">
    <property type="entry name" value="Kinase-like_dom_sf"/>
</dbReference>
<dbReference type="PROSITE" id="PS50011">
    <property type="entry name" value="PROTEIN_KINASE_DOM"/>
    <property type="match status" value="1"/>
</dbReference>
<keyword evidence="3" id="KW-0808">Transferase</keyword>
<keyword evidence="9" id="KW-1185">Reference proteome</keyword>
<keyword evidence="5" id="KW-0418">Kinase</keyword>
<evidence type="ECO:0000256" key="3">
    <source>
        <dbReference type="ARBA" id="ARBA00022679"/>
    </source>
</evidence>
<dbReference type="InterPro" id="IPR000719">
    <property type="entry name" value="Prot_kinase_dom"/>
</dbReference>
<organism evidence="8 9">
    <name type="scientific">Vitis vinifera</name>
    <name type="common">Grape</name>
    <dbReference type="NCBI Taxonomy" id="29760"/>
    <lineage>
        <taxon>Eukaryota</taxon>
        <taxon>Viridiplantae</taxon>
        <taxon>Streptophyta</taxon>
        <taxon>Embryophyta</taxon>
        <taxon>Tracheophyta</taxon>
        <taxon>Spermatophyta</taxon>
        <taxon>Magnoliopsida</taxon>
        <taxon>eudicotyledons</taxon>
        <taxon>Gunneridae</taxon>
        <taxon>Pentapetalae</taxon>
        <taxon>rosids</taxon>
        <taxon>Vitales</taxon>
        <taxon>Vitaceae</taxon>
        <taxon>Viteae</taxon>
        <taxon>Vitis</taxon>
    </lineage>
</organism>
<evidence type="ECO:0000256" key="6">
    <source>
        <dbReference type="ARBA" id="ARBA00022840"/>
    </source>
</evidence>
<proteinExistence type="inferred from homology"/>
<evidence type="ECO:0000256" key="1">
    <source>
        <dbReference type="ARBA" id="ARBA00005354"/>
    </source>
</evidence>
<dbReference type="SUPFAM" id="SSF56112">
    <property type="entry name" value="Protein kinase-like (PK-like)"/>
    <property type="match status" value="1"/>
</dbReference>
<evidence type="ECO:0000313" key="8">
    <source>
        <dbReference type="EMBL" id="WKA09325.1"/>
    </source>
</evidence>
<gene>
    <name evidence="8" type="ORF">VitviT2T_026984</name>
</gene>
<feature type="domain" description="Protein kinase" evidence="7">
    <location>
        <begin position="1"/>
        <end position="145"/>
    </location>
</feature>
<dbReference type="EMBL" id="CP126665">
    <property type="protein sequence ID" value="WKA09325.1"/>
    <property type="molecule type" value="Genomic_DNA"/>
</dbReference>
<dbReference type="Pfam" id="PF00069">
    <property type="entry name" value="Pkinase"/>
    <property type="match status" value="1"/>
</dbReference>
<keyword evidence="6" id="KW-0067">ATP-binding</keyword>
<accession>A0ABY9DNS6</accession>
<reference evidence="8 9" key="1">
    <citation type="journal article" date="2023" name="Hortic Res">
        <title>The complete reference genome for grapevine (Vitis vinifera L.) genetics and breeding.</title>
        <authorList>
            <person name="Shi X."/>
            <person name="Cao S."/>
            <person name="Wang X."/>
            <person name="Huang S."/>
            <person name="Wang Y."/>
            <person name="Liu Z."/>
            <person name="Liu W."/>
            <person name="Leng X."/>
            <person name="Peng Y."/>
            <person name="Wang N."/>
            <person name="Wang Y."/>
            <person name="Ma Z."/>
            <person name="Xu X."/>
            <person name="Zhang F."/>
            <person name="Xue H."/>
            <person name="Zhong H."/>
            <person name="Wang Y."/>
            <person name="Zhang K."/>
            <person name="Velt A."/>
            <person name="Avia K."/>
            <person name="Holtgrawe D."/>
            <person name="Grimplet J."/>
            <person name="Matus J.T."/>
            <person name="Ware D."/>
            <person name="Wu X."/>
            <person name="Wang H."/>
            <person name="Liu C."/>
            <person name="Fang Y."/>
            <person name="Rustenholz C."/>
            <person name="Cheng Z."/>
            <person name="Xiao H."/>
            <person name="Zhou Y."/>
        </authorList>
    </citation>
    <scope>NUCLEOTIDE SEQUENCE [LARGE SCALE GENOMIC DNA]</scope>
    <source>
        <strain evidence="9">cv. Pinot noir / PN40024</strain>
        <tissue evidence="8">Leaf</tissue>
    </source>
</reference>